<evidence type="ECO:0000313" key="3">
    <source>
        <dbReference type="EMBL" id="CUS39176.1"/>
    </source>
</evidence>
<dbReference type="OrthoDB" id="2213423at2"/>
<dbReference type="InterPro" id="IPR001031">
    <property type="entry name" value="Thioesterase"/>
</dbReference>
<dbReference type="EMBL" id="CZPZ01000034">
    <property type="protein sequence ID" value="CUS39176.1"/>
    <property type="molecule type" value="Genomic_DNA"/>
</dbReference>
<feature type="domain" description="Thioesterase" evidence="2">
    <location>
        <begin position="22"/>
        <end position="245"/>
    </location>
</feature>
<name>A0A0S4LRI5_9BACT</name>
<comment type="similarity">
    <text evidence="1">Belongs to the thioesterase family.</text>
</comment>
<dbReference type="Proteomes" id="UP000198736">
    <property type="component" value="Unassembled WGS sequence"/>
</dbReference>
<dbReference type="GO" id="GO:0008610">
    <property type="term" value="P:lipid biosynthetic process"/>
    <property type="evidence" value="ECO:0007669"/>
    <property type="project" value="TreeGrafter"/>
</dbReference>
<sequence>MLTVARSTPWIVTHPQVGAGMRLICFPYAGGGASVFRSWGQNSMLSNVEVCAVQLPGREARITEPPIEDLRHLVPLLREALEPYLDRPFALFGHSIGALLSFELARELRRTNGIEPRHLFVSGCPAPHLPPSERMCDLSEDEFLERLYRFNGTPSEVLNHPELMRMMLPAVRADFALRDRYDYKDEPPVSCPITAFGGMADTHVDCAVLRAWREHTGDRFQLWLFQGDHFFMRSAQEPMLETLSAALSQQQRINR</sequence>
<reference evidence="4" key="1">
    <citation type="submission" date="2015-10" db="EMBL/GenBank/DDBJ databases">
        <authorList>
            <person name="Luecker S."/>
            <person name="Luecker S."/>
        </authorList>
    </citation>
    <scope>NUCLEOTIDE SEQUENCE [LARGE SCALE GENOMIC DNA]</scope>
</reference>
<evidence type="ECO:0000313" key="4">
    <source>
        <dbReference type="Proteomes" id="UP000198736"/>
    </source>
</evidence>
<keyword evidence="3" id="KW-0560">Oxidoreductase</keyword>
<dbReference type="PANTHER" id="PTHR11487:SF0">
    <property type="entry name" value="S-ACYL FATTY ACID SYNTHASE THIOESTERASE, MEDIUM CHAIN"/>
    <property type="match status" value="1"/>
</dbReference>
<evidence type="ECO:0000256" key="1">
    <source>
        <dbReference type="ARBA" id="ARBA00007169"/>
    </source>
</evidence>
<dbReference type="RefSeq" id="WP_090901389.1">
    <property type="nucleotide sequence ID" value="NZ_CZPZ01000034.1"/>
</dbReference>
<dbReference type="GO" id="GO:0016491">
    <property type="term" value="F:oxidoreductase activity"/>
    <property type="evidence" value="ECO:0007669"/>
    <property type="project" value="UniProtKB-KW"/>
</dbReference>
<organism evidence="3 4">
    <name type="scientific">Candidatus Nitrospira nitrificans</name>
    <dbReference type="NCBI Taxonomy" id="1742973"/>
    <lineage>
        <taxon>Bacteria</taxon>
        <taxon>Pseudomonadati</taxon>
        <taxon>Nitrospirota</taxon>
        <taxon>Nitrospiria</taxon>
        <taxon>Nitrospirales</taxon>
        <taxon>Nitrospiraceae</taxon>
        <taxon>Nitrospira</taxon>
    </lineage>
</organism>
<dbReference type="PANTHER" id="PTHR11487">
    <property type="entry name" value="THIOESTERASE"/>
    <property type="match status" value="1"/>
</dbReference>
<dbReference type="SUPFAM" id="SSF53474">
    <property type="entry name" value="alpha/beta-Hydrolases"/>
    <property type="match status" value="1"/>
</dbReference>
<proteinExistence type="inferred from homology"/>
<dbReference type="InterPro" id="IPR012223">
    <property type="entry name" value="TEII"/>
</dbReference>
<gene>
    <name evidence="3" type="primary">lgrE</name>
    <name evidence="3" type="ORF">COMA2_70008</name>
</gene>
<dbReference type="Gene3D" id="3.40.50.1820">
    <property type="entry name" value="alpha/beta hydrolase"/>
    <property type="match status" value="1"/>
</dbReference>
<evidence type="ECO:0000259" key="2">
    <source>
        <dbReference type="Pfam" id="PF00975"/>
    </source>
</evidence>
<dbReference type="STRING" id="1742973.COMA2_70008"/>
<dbReference type="EC" id="1.1.-.-" evidence="3"/>
<protein>
    <submittedName>
        <fullName evidence="3">Linear gramicidin dehydrogenase LgrE</fullName>
        <ecNumber evidence="3">1.1.-.-</ecNumber>
    </submittedName>
</protein>
<dbReference type="Pfam" id="PF00975">
    <property type="entry name" value="Thioesterase"/>
    <property type="match status" value="1"/>
</dbReference>
<dbReference type="AlphaFoldDB" id="A0A0S4LRI5"/>
<accession>A0A0S4LRI5</accession>
<dbReference type="InterPro" id="IPR029058">
    <property type="entry name" value="AB_hydrolase_fold"/>
</dbReference>
<keyword evidence="4" id="KW-1185">Reference proteome</keyword>